<dbReference type="InterPro" id="IPR024019">
    <property type="entry name" value="CHP04096"/>
</dbReference>
<dbReference type="NCBIfam" id="TIGR04096">
    <property type="entry name" value="dnd_rel_methyl"/>
    <property type="match status" value="1"/>
</dbReference>
<reference evidence="1 2" key="1">
    <citation type="submission" date="2020-05" db="EMBL/GenBank/DDBJ databases">
        <title>Azospirillum oleiclasticum sp. nov, a nitrogen-fixing and heavy crude oil-emulsifying bacterium isolated from the crude oil of Yumen Oilfield.</title>
        <authorList>
            <person name="Wu D."/>
            <person name="Cai M."/>
            <person name="Zhang X."/>
        </authorList>
    </citation>
    <scope>NUCLEOTIDE SEQUENCE [LARGE SCALE GENOMIC DNA]</scope>
    <source>
        <strain evidence="1 2">ROY-1-1-2</strain>
    </source>
</reference>
<dbReference type="GO" id="GO:0032259">
    <property type="term" value="P:methylation"/>
    <property type="evidence" value="ECO:0007669"/>
    <property type="project" value="UniProtKB-KW"/>
</dbReference>
<keyword evidence="2" id="KW-1185">Reference proteome</keyword>
<keyword evidence="1" id="KW-0808">Transferase</keyword>
<evidence type="ECO:0000313" key="1">
    <source>
        <dbReference type="EMBL" id="NYZ22212.1"/>
    </source>
</evidence>
<sequence>MAEGGGLPGKRVGRSVYLYRTTLDALPGIAREAVSAAARAAGWDAWNVVRVDDGGRVSLLEYESFDDVPFPALLESRLVDAEGRVARRDYRASANPPILHRKELLLPAGHPRAAEFAALTARLEARGLFDDANRIGTREAWKARLRDAGIVLDGHAVAALDDPKRAPSVARHKTAIARQKLSVPVQALVRAGIVIEGCSVFDYGCGRGDDVAALALAGVEASGWDPHWRPDAEIAEADVVNLGFVLNVIERPEERVETARKAYALARVCLCVGVMLVGKGSVVGLRRLGDGYVSNRGTFQKYFTQAEAKGLLERALGLEAIAAAPGVFFVFKDKIEEQRFLARRHRQVRDVSALIRAVPPPRPRPSKAERVPRQPRLTLAERHRDVLAALWGAALDLGRMPTPEELPAGVSEAVMGGIGTIRRAFGMAEGLFGGEGDLSRARDARTADLTVYFALNLFNRRQAYGELPPELQRDVKAFFGSLKDAETAGRELLFSLGRPETVGAACREAAALGLGHLDGDHSLLLDARLADRLPAPLRAYIGCAEKLYGSVDGADVLKIHIGSGKLTLLRYDGYADRPLPRLVERVKIRLRDVDWDEFAYGDGEQERVLVMKSLLMAPDLPGYAKQVEFDKRIKKVMPNVAGPIDIPGAEIELRLELH</sequence>
<proteinExistence type="predicted"/>
<dbReference type="GO" id="GO:0008168">
    <property type="term" value="F:methyltransferase activity"/>
    <property type="evidence" value="ECO:0007669"/>
    <property type="project" value="UniProtKB-KW"/>
</dbReference>
<evidence type="ECO:0000313" key="2">
    <source>
        <dbReference type="Proteomes" id="UP000584642"/>
    </source>
</evidence>
<organism evidence="1 2">
    <name type="scientific">Azospirillum oleiclasticum</name>
    <dbReference type="NCBI Taxonomy" id="2735135"/>
    <lineage>
        <taxon>Bacteria</taxon>
        <taxon>Pseudomonadati</taxon>
        <taxon>Pseudomonadota</taxon>
        <taxon>Alphaproteobacteria</taxon>
        <taxon>Rhodospirillales</taxon>
        <taxon>Azospirillaceae</taxon>
        <taxon>Azospirillum</taxon>
    </lineage>
</organism>
<dbReference type="EMBL" id="JABFDB010000016">
    <property type="protein sequence ID" value="NYZ22212.1"/>
    <property type="molecule type" value="Genomic_DNA"/>
</dbReference>
<name>A0ABX2TDR9_9PROT</name>
<dbReference type="RefSeq" id="WP_180283990.1">
    <property type="nucleotide sequence ID" value="NZ_JABFDB010000016.1"/>
</dbReference>
<protein>
    <submittedName>
        <fullName evidence="1">DNA phosphorothioation-associated putative methyltransferase</fullName>
    </submittedName>
</protein>
<keyword evidence="1" id="KW-0489">Methyltransferase</keyword>
<accession>A0ABX2TDR9</accession>
<dbReference type="Proteomes" id="UP000584642">
    <property type="component" value="Unassembled WGS sequence"/>
</dbReference>
<comment type="caution">
    <text evidence="1">The sequence shown here is derived from an EMBL/GenBank/DDBJ whole genome shotgun (WGS) entry which is preliminary data.</text>
</comment>
<gene>
    <name evidence="1" type="ORF">HND93_21070</name>
</gene>